<name>A0A9D4CYI7_DREPO</name>
<sequence>MSECITIQTNDAEGKQLRLKIQSERPKFEGDTDVNEPQLENATDVNGQQLENATDVNNLKLENFTDVNGLRLENATNVNGPQLENVTYVNDLKLDNDTGVNGPRLENATDENDLQLEKDADVNYLKLENDTDLNGLKSENGTDVNEPQLENDTDVNDPQLKSDNKQAVQVTESFYAHCSKNAVCRNSQQKMFRDQVNESIENIMFLLRNRFPCAQLEDIQYKTTLTLSKTGEKNTIVDTYERGRNMSECITIQTNDAEGKQLRLKSQSERPKFEGDTDVNEPQLENATDVNGQQFANATDVNNLKLENYTDVNGLRLENATDVNGPQLENATYVNDLKLEKYTGVNGPRLENATDENDLQLEKDADVNYLKLENDTDVNGLKSENGTAVNEPQLENDTDVNDPQLKNDNKQAVQVTESFCTHCSKNAACRNSQQKMFWDQVNQSIENIMFSLRNRFPCAQLEDIQYKTTLTLSKTGEKYKIVDTLNELTRTNSIGEGDIVIATNDSVMILDLNMLHKRLKDSGTSFQE</sequence>
<dbReference type="EMBL" id="JAIWYP010000011">
    <property type="protein sequence ID" value="KAH3735826.1"/>
    <property type="molecule type" value="Genomic_DNA"/>
</dbReference>
<evidence type="ECO:0000313" key="2">
    <source>
        <dbReference type="EMBL" id="KAH3735826.1"/>
    </source>
</evidence>
<feature type="compositionally biased region" description="Polar residues" evidence="1">
    <location>
        <begin position="137"/>
        <end position="148"/>
    </location>
</feature>
<feature type="region of interest" description="Disordered" evidence="1">
    <location>
        <begin position="132"/>
        <end position="165"/>
    </location>
</feature>
<evidence type="ECO:0000256" key="1">
    <source>
        <dbReference type="SAM" id="MobiDB-lite"/>
    </source>
</evidence>
<proteinExistence type="predicted"/>
<keyword evidence="3" id="KW-1185">Reference proteome</keyword>
<gene>
    <name evidence="2" type="ORF">DPMN_042384</name>
</gene>
<organism evidence="2 3">
    <name type="scientific">Dreissena polymorpha</name>
    <name type="common">Zebra mussel</name>
    <name type="synonym">Mytilus polymorpha</name>
    <dbReference type="NCBI Taxonomy" id="45954"/>
    <lineage>
        <taxon>Eukaryota</taxon>
        <taxon>Metazoa</taxon>
        <taxon>Spiralia</taxon>
        <taxon>Lophotrochozoa</taxon>
        <taxon>Mollusca</taxon>
        <taxon>Bivalvia</taxon>
        <taxon>Autobranchia</taxon>
        <taxon>Heteroconchia</taxon>
        <taxon>Euheterodonta</taxon>
        <taxon>Imparidentia</taxon>
        <taxon>Neoheterodontei</taxon>
        <taxon>Myida</taxon>
        <taxon>Dreissenoidea</taxon>
        <taxon>Dreissenidae</taxon>
        <taxon>Dreissena</taxon>
    </lineage>
</organism>
<feature type="region of interest" description="Disordered" evidence="1">
    <location>
        <begin position="376"/>
        <end position="404"/>
    </location>
</feature>
<dbReference type="Proteomes" id="UP000828390">
    <property type="component" value="Unassembled WGS sequence"/>
</dbReference>
<protein>
    <submittedName>
        <fullName evidence="2">Uncharacterized protein</fullName>
    </submittedName>
</protein>
<comment type="caution">
    <text evidence="2">The sequence shown here is derived from an EMBL/GenBank/DDBJ whole genome shotgun (WGS) entry which is preliminary data.</text>
</comment>
<accession>A0A9D4CYI7</accession>
<evidence type="ECO:0000313" key="3">
    <source>
        <dbReference type="Proteomes" id="UP000828390"/>
    </source>
</evidence>
<dbReference type="AlphaFoldDB" id="A0A9D4CYI7"/>
<feature type="compositionally biased region" description="Polar residues" evidence="1">
    <location>
        <begin position="382"/>
        <end position="393"/>
    </location>
</feature>
<reference evidence="2" key="1">
    <citation type="journal article" date="2019" name="bioRxiv">
        <title>The Genome of the Zebra Mussel, Dreissena polymorpha: A Resource for Invasive Species Research.</title>
        <authorList>
            <person name="McCartney M.A."/>
            <person name="Auch B."/>
            <person name="Kono T."/>
            <person name="Mallez S."/>
            <person name="Zhang Y."/>
            <person name="Obille A."/>
            <person name="Becker A."/>
            <person name="Abrahante J.E."/>
            <person name="Garbe J."/>
            <person name="Badalamenti J.P."/>
            <person name="Herman A."/>
            <person name="Mangelson H."/>
            <person name="Liachko I."/>
            <person name="Sullivan S."/>
            <person name="Sone E.D."/>
            <person name="Koren S."/>
            <person name="Silverstein K.A.T."/>
            <person name="Beckman K.B."/>
            <person name="Gohl D.M."/>
        </authorList>
    </citation>
    <scope>NUCLEOTIDE SEQUENCE</scope>
    <source>
        <strain evidence="2">Duluth1</strain>
        <tissue evidence="2">Whole animal</tissue>
    </source>
</reference>
<reference evidence="2" key="2">
    <citation type="submission" date="2020-11" db="EMBL/GenBank/DDBJ databases">
        <authorList>
            <person name="McCartney M.A."/>
            <person name="Auch B."/>
            <person name="Kono T."/>
            <person name="Mallez S."/>
            <person name="Becker A."/>
            <person name="Gohl D.M."/>
            <person name="Silverstein K.A.T."/>
            <person name="Koren S."/>
            <person name="Bechman K.B."/>
            <person name="Herman A."/>
            <person name="Abrahante J.E."/>
            <person name="Garbe J."/>
        </authorList>
    </citation>
    <scope>NUCLEOTIDE SEQUENCE</scope>
    <source>
        <strain evidence="2">Duluth1</strain>
        <tissue evidence="2">Whole animal</tissue>
    </source>
</reference>